<dbReference type="EMBL" id="CYKH01000933">
    <property type="protein sequence ID" value="CUG69023.1"/>
    <property type="molecule type" value="Genomic_DNA"/>
</dbReference>
<protein>
    <recommendedName>
        <fullName evidence="4">Trichohyalin-plectin-homology domain-containing protein</fullName>
    </recommendedName>
</protein>
<accession>A0A0S4J3I4</accession>
<gene>
    <name evidence="2" type="ORF">BSAL_83260</name>
</gene>
<organism evidence="2 3">
    <name type="scientific">Bodo saltans</name>
    <name type="common">Flagellated protozoan</name>
    <dbReference type="NCBI Taxonomy" id="75058"/>
    <lineage>
        <taxon>Eukaryota</taxon>
        <taxon>Discoba</taxon>
        <taxon>Euglenozoa</taxon>
        <taxon>Kinetoplastea</taxon>
        <taxon>Metakinetoplastina</taxon>
        <taxon>Eubodonida</taxon>
        <taxon>Bodonidae</taxon>
        <taxon>Bodo</taxon>
    </lineage>
</organism>
<feature type="compositionally biased region" description="Polar residues" evidence="1">
    <location>
        <begin position="85"/>
        <end position="101"/>
    </location>
</feature>
<feature type="region of interest" description="Disordered" evidence="1">
    <location>
        <begin position="266"/>
        <end position="297"/>
    </location>
</feature>
<reference evidence="3" key="1">
    <citation type="submission" date="2015-09" db="EMBL/GenBank/DDBJ databases">
        <authorList>
            <consortium name="Pathogen Informatics"/>
        </authorList>
    </citation>
    <scope>NUCLEOTIDE SEQUENCE [LARGE SCALE GENOMIC DNA]</scope>
    <source>
        <strain evidence="3">Lake Konstanz</strain>
    </source>
</reference>
<keyword evidence="3" id="KW-1185">Reference proteome</keyword>
<feature type="region of interest" description="Disordered" evidence="1">
    <location>
        <begin position="461"/>
        <end position="487"/>
    </location>
</feature>
<feature type="region of interest" description="Disordered" evidence="1">
    <location>
        <begin position="333"/>
        <end position="362"/>
    </location>
</feature>
<feature type="region of interest" description="Disordered" evidence="1">
    <location>
        <begin position="68"/>
        <end position="101"/>
    </location>
</feature>
<feature type="compositionally biased region" description="Basic and acidic residues" evidence="1">
    <location>
        <begin position="281"/>
        <end position="297"/>
    </location>
</feature>
<evidence type="ECO:0000256" key="1">
    <source>
        <dbReference type="SAM" id="MobiDB-lite"/>
    </source>
</evidence>
<evidence type="ECO:0000313" key="2">
    <source>
        <dbReference type="EMBL" id="CUG69023.1"/>
    </source>
</evidence>
<dbReference type="VEuPathDB" id="TriTrypDB:BSAL_83260"/>
<feature type="compositionally biased region" description="Basic and acidic residues" evidence="1">
    <location>
        <begin position="466"/>
        <end position="487"/>
    </location>
</feature>
<dbReference type="AlphaFoldDB" id="A0A0S4J3I4"/>
<feature type="region of interest" description="Disordered" evidence="1">
    <location>
        <begin position="115"/>
        <end position="150"/>
    </location>
</feature>
<name>A0A0S4J3I4_BODSA</name>
<sequence>MVVTQSTTLSSKLKDRVCAYANTNAHSLSPEASAWLARRIEEWVVQRSASDVDLRRAADDMIRRFPATQRATQQQSHHHHHHHGSTWNEGQPPQSSNTGVNQHLAQKVAHDNVRNAKRGGTGSSTGASTPNVLASSQSKHARDDGNIGGGASSVPLVDRNAAGSPIMSLRPQVLRRMQRLNDDAQFLAAFEKERDQIEVEQRKQLEDKNRRQAAVRHDMEVAERKRLAQIEIEKSEREKQRLVINAAIEEARLSEMDQKMLRKRNIQRERKSIQEQSRVNEQIREDAKRREEEDNQRLKDYNWQQERNKLLQEMEKATRSKSAMMIALEEGKASALEREEDRRAHRQESSPVFSTRVENRKDPNIVKRDQRELLQNAACRHYDSLQEGKRHALEKLDHSSMEAHIKQLRQQEEREEKDRERSIRLRAALVSSLDEELSAQRDRRKREDAEKLELRRIADAQMDEVEQQRRNAIRKEKREQERRREQMDAQLAARLERMTQPMNVKI</sequence>
<evidence type="ECO:0008006" key="4">
    <source>
        <dbReference type="Google" id="ProtNLM"/>
    </source>
</evidence>
<dbReference type="Proteomes" id="UP000051952">
    <property type="component" value="Unassembled WGS sequence"/>
</dbReference>
<proteinExistence type="predicted"/>
<evidence type="ECO:0000313" key="3">
    <source>
        <dbReference type="Proteomes" id="UP000051952"/>
    </source>
</evidence>
<feature type="region of interest" description="Disordered" evidence="1">
    <location>
        <begin position="394"/>
        <end position="420"/>
    </location>
</feature>
<feature type="compositionally biased region" description="Basic and acidic residues" evidence="1">
    <location>
        <begin position="333"/>
        <end position="348"/>
    </location>
</feature>